<comment type="catalytic activity">
    <reaction evidence="4">
        <text>(6S)-5-formyl-5,6,7,8-tetrahydrofolate + ATP = (6R)-5,10-methenyltetrahydrofolate + ADP + phosphate</text>
        <dbReference type="Rhea" id="RHEA:10488"/>
        <dbReference type="ChEBI" id="CHEBI:30616"/>
        <dbReference type="ChEBI" id="CHEBI:43474"/>
        <dbReference type="ChEBI" id="CHEBI:57455"/>
        <dbReference type="ChEBI" id="CHEBI:57457"/>
        <dbReference type="ChEBI" id="CHEBI:456216"/>
        <dbReference type="EC" id="6.3.3.2"/>
    </reaction>
</comment>
<keyword evidence="3 4" id="KW-0067">ATP-binding</keyword>
<evidence type="ECO:0000256" key="2">
    <source>
        <dbReference type="ARBA" id="ARBA00022741"/>
    </source>
</evidence>
<keyword evidence="4" id="KW-0479">Metal-binding</keyword>
<dbReference type="GO" id="GO:0046872">
    <property type="term" value="F:metal ion binding"/>
    <property type="evidence" value="ECO:0007669"/>
    <property type="project" value="UniProtKB-KW"/>
</dbReference>
<dbReference type="GO" id="GO:0035999">
    <property type="term" value="P:tetrahydrofolate interconversion"/>
    <property type="evidence" value="ECO:0007669"/>
    <property type="project" value="TreeGrafter"/>
</dbReference>
<dbReference type="PANTHER" id="PTHR23407:SF1">
    <property type="entry name" value="5-FORMYLTETRAHYDROFOLATE CYCLO-LIGASE"/>
    <property type="match status" value="1"/>
</dbReference>
<dbReference type="GO" id="GO:0009396">
    <property type="term" value="P:folic acid-containing compound biosynthetic process"/>
    <property type="evidence" value="ECO:0007669"/>
    <property type="project" value="TreeGrafter"/>
</dbReference>
<organism evidence="5 6">
    <name type="scientific">Shewanella holmiensis</name>
    <dbReference type="NCBI Taxonomy" id="2952222"/>
    <lineage>
        <taxon>Bacteria</taxon>
        <taxon>Pseudomonadati</taxon>
        <taxon>Pseudomonadota</taxon>
        <taxon>Gammaproteobacteria</taxon>
        <taxon>Alteromonadales</taxon>
        <taxon>Shewanellaceae</taxon>
        <taxon>Shewanella</taxon>
    </lineage>
</organism>
<evidence type="ECO:0000313" key="5">
    <source>
        <dbReference type="EMBL" id="MCT7942350.1"/>
    </source>
</evidence>
<dbReference type="EC" id="6.3.3.2" evidence="4"/>
<comment type="similarity">
    <text evidence="1 4">Belongs to the 5-formyltetrahydrofolate cyclo-ligase family.</text>
</comment>
<dbReference type="GO" id="GO:0030272">
    <property type="term" value="F:5-formyltetrahydrofolate cyclo-ligase activity"/>
    <property type="evidence" value="ECO:0007669"/>
    <property type="project" value="UniProtKB-EC"/>
</dbReference>
<dbReference type="SUPFAM" id="SSF100950">
    <property type="entry name" value="NagB/RpiA/CoA transferase-like"/>
    <property type="match status" value="1"/>
</dbReference>
<dbReference type="InterPro" id="IPR037171">
    <property type="entry name" value="NagB/RpiA_transferase-like"/>
</dbReference>
<evidence type="ECO:0000313" key="6">
    <source>
        <dbReference type="Proteomes" id="UP001155546"/>
    </source>
</evidence>
<dbReference type="RefSeq" id="WP_261298719.1">
    <property type="nucleotide sequence ID" value="NZ_JAMTCD010000013.1"/>
</dbReference>
<dbReference type="Proteomes" id="UP001155546">
    <property type="component" value="Unassembled WGS sequence"/>
</dbReference>
<name>A0A9X3AV78_9GAMM</name>
<evidence type="ECO:0000256" key="4">
    <source>
        <dbReference type="RuleBase" id="RU361279"/>
    </source>
</evidence>
<reference evidence="5" key="1">
    <citation type="journal article" date="2023" name="Int. J. Syst. Evol. Microbiol.">
        <title>&lt;i&gt;Shewanella septentrionalis&lt;/i&gt; sp. nov. and &lt;i&gt;Shewanella holmiensis&lt;/i&gt; sp. nov., isolated from Baltic Sea water and sediments.</title>
        <authorList>
            <person name="Martin-Rodriguez A.J."/>
            <person name="Thorell K."/>
            <person name="Joffre E."/>
            <person name="Jensie-Markopoulos S."/>
            <person name="Moore E.R.B."/>
            <person name="Sjoling A."/>
        </authorList>
    </citation>
    <scope>NUCLEOTIDE SEQUENCE</scope>
    <source>
        <strain evidence="5">SP1S2-7</strain>
    </source>
</reference>
<proteinExistence type="inferred from homology"/>
<dbReference type="EMBL" id="JAMTCD010000013">
    <property type="protein sequence ID" value="MCT7942350.1"/>
    <property type="molecule type" value="Genomic_DNA"/>
</dbReference>
<gene>
    <name evidence="5" type="ORF">NE535_11160</name>
</gene>
<keyword evidence="4" id="KW-0460">Magnesium</keyword>
<protein>
    <recommendedName>
        <fullName evidence="4">5-formyltetrahydrofolate cyclo-ligase</fullName>
        <ecNumber evidence="4">6.3.3.2</ecNumber>
    </recommendedName>
</protein>
<evidence type="ECO:0000256" key="3">
    <source>
        <dbReference type="ARBA" id="ARBA00022840"/>
    </source>
</evidence>
<comment type="caution">
    <text evidence="5">The sequence shown here is derived from an EMBL/GenBank/DDBJ whole genome shotgun (WGS) entry which is preliminary data.</text>
</comment>
<dbReference type="NCBIfam" id="TIGR02727">
    <property type="entry name" value="MTHFS_bact"/>
    <property type="match status" value="1"/>
</dbReference>
<dbReference type="InterPro" id="IPR002698">
    <property type="entry name" value="FTHF_cligase"/>
</dbReference>
<comment type="cofactor">
    <cofactor evidence="4">
        <name>Mg(2+)</name>
        <dbReference type="ChEBI" id="CHEBI:18420"/>
    </cofactor>
</comment>
<dbReference type="InterPro" id="IPR024185">
    <property type="entry name" value="FTHF_cligase-like_sf"/>
</dbReference>
<dbReference type="AlphaFoldDB" id="A0A9X3AV78"/>
<accession>A0A9X3AV78</accession>
<dbReference type="PANTHER" id="PTHR23407">
    <property type="entry name" value="ATPASE INHIBITOR/5-FORMYLTETRAHYDROFOLATE CYCLO-LIGASE"/>
    <property type="match status" value="1"/>
</dbReference>
<evidence type="ECO:0000256" key="1">
    <source>
        <dbReference type="ARBA" id="ARBA00010638"/>
    </source>
</evidence>
<dbReference type="Gene3D" id="3.40.50.10420">
    <property type="entry name" value="NagB/RpiA/CoA transferase-like"/>
    <property type="match status" value="1"/>
</dbReference>
<keyword evidence="6" id="KW-1185">Reference proteome</keyword>
<dbReference type="GO" id="GO:0005524">
    <property type="term" value="F:ATP binding"/>
    <property type="evidence" value="ECO:0007669"/>
    <property type="project" value="UniProtKB-KW"/>
</dbReference>
<sequence>MTITRYMNTAETPVELTPAKTTYFSSINKHLDSANQALSAVDADNQHVNIDNLAHQDSGFELSNQERYALFDSQGMGRDFIRRHIREERKSFTSAEQHQLALIASRHMLAEIQQQNAQHVALYFSHDGELATEKLIEALWHIGVKTYLPIIHPFCPGHLLFCHYHSESVLVRNKFGISEPKLNVQDVIPTPKLDMIVTPLVAFDGACNRMGMGGGYYDRTLKHSVDNKPFAVGFAHDCQQVSHLPVECWDVPLPLVITPTRRLARN</sequence>
<keyword evidence="2 4" id="KW-0547">Nucleotide-binding</keyword>
<dbReference type="Pfam" id="PF01812">
    <property type="entry name" value="5-FTHF_cyc-lig"/>
    <property type="match status" value="1"/>
</dbReference>
<keyword evidence="5" id="KW-0436">Ligase</keyword>